<dbReference type="InterPro" id="IPR052512">
    <property type="entry name" value="4CMD/NDH-1_regulator"/>
</dbReference>
<evidence type="ECO:0000313" key="2">
    <source>
        <dbReference type="EMBL" id="TYS67926.1"/>
    </source>
</evidence>
<dbReference type="Gene3D" id="1.20.1290.10">
    <property type="entry name" value="AhpD-like"/>
    <property type="match status" value="1"/>
</dbReference>
<protein>
    <submittedName>
        <fullName evidence="2">Carboxymuconolactone decarboxylase family protein</fullName>
    </submittedName>
</protein>
<dbReference type="PANTHER" id="PTHR33570">
    <property type="entry name" value="4-CARBOXYMUCONOLACTONE DECARBOXYLASE FAMILY PROTEIN"/>
    <property type="match status" value="1"/>
</dbReference>
<proteinExistence type="predicted"/>
<gene>
    <name evidence="2" type="ORF">FZC76_12995</name>
</gene>
<dbReference type="Pfam" id="PF02627">
    <property type="entry name" value="CMD"/>
    <property type="match status" value="1"/>
</dbReference>
<name>A0A5D4T1E0_9BACI</name>
<dbReference type="AlphaFoldDB" id="A0A5D4T1E0"/>
<organism evidence="2 3">
    <name type="scientific">Sutcliffiella horikoshii</name>
    <dbReference type="NCBI Taxonomy" id="79883"/>
    <lineage>
        <taxon>Bacteria</taxon>
        <taxon>Bacillati</taxon>
        <taxon>Bacillota</taxon>
        <taxon>Bacilli</taxon>
        <taxon>Bacillales</taxon>
        <taxon>Bacillaceae</taxon>
        <taxon>Sutcliffiella</taxon>
    </lineage>
</organism>
<dbReference type="Proteomes" id="UP000322524">
    <property type="component" value="Unassembled WGS sequence"/>
</dbReference>
<comment type="caution">
    <text evidence="2">The sequence shown here is derived from an EMBL/GenBank/DDBJ whole genome shotgun (WGS) entry which is preliminary data.</text>
</comment>
<evidence type="ECO:0000259" key="1">
    <source>
        <dbReference type="Pfam" id="PF02627"/>
    </source>
</evidence>
<dbReference type="EMBL" id="VTEV01000005">
    <property type="protein sequence ID" value="TYS67926.1"/>
    <property type="molecule type" value="Genomic_DNA"/>
</dbReference>
<feature type="domain" description="Carboxymuconolactone decarboxylase-like" evidence="1">
    <location>
        <begin position="18"/>
        <end position="100"/>
    </location>
</feature>
<dbReference type="InterPro" id="IPR029032">
    <property type="entry name" value="AhpD-like"/>
</dbReference>
<dbReference type="OrthoDB" id="9802489at2"/>
<reference evidence="2 3" key="1">
    <citation type="submission" date="2019-08" db="EMBL/GenBank/DDBJ databases">
        <title>Bacillus genomes from the desert of Cuatro Cienegas, Coahuila.</title>
        <authorList>
            <person name="Olmedo-Alvarez G."/>
        </authorList>
    </citation>
    <scope>NUCLEOTIDE SEQUENCE [LARGE SCALE GENOMIC DNA]</scope>
    <source>
        <strain evidence="2 3">CH28_1T</strain>
    </source>
</reference>
<dbReference type="SUPFAM" id="SSF69118">
    <property type="entry name" value="AhpD-like"/>
    <property type="match status" value="1"/>
</dbReference>
<dbReference type="InterPro" id="IPR003779">
    <property type="entry name" value="CMD-like"/>
</dbReference>
<sequence length="113" mass="12555">MFPAEALEGMKKMKEISPDFWEMIVGFGYGELYPREGLNLAERELVTLSSLITQGAFEQLDVHIRASLRVGLTEQQIKEVIIQCSGYAGFPKAVQAMKVASVIFADEAEKANK</sequence>
<dbReference type="PANTHER" id="PTHR33570:SF10">
    <property type="entry name" value="GAMMA-CARBOXYMUCONOLACTONE DECARBOXYLASE"/>
    <property type="match status" value="1"/>
</dbReference>
<accession>A0A5D4T1E0</accession>
<dbReference type="GO" id="GO:0051920">
    <property type="term" value="F:peroxiredoxin activity"/>
    <property type="evidence" value="ECO:0007669"/>
    <property type="project" value="InterPro"/>
</dbReference>
<evidence type="ECO:0000313" key="3">
    <source>
        <dbReference type="Proteomes" id="UP000322524"/>
    </source>
</evidence>